<name>A0A0D1L6E3_9MYCO</name>
<dbReference type="AlphaFoldDB" id="A0A0D1L6E3"/>
<comment type="caution">
    <text evidence="3">The sequence shown here is derived from an EMBL/GenBank/DDBJ whole genome shotgun (WGS) entry which is preliminary data.</text>
</comment>
<keyword evidence="4" id="KW-1185">Reference proteome</keyword>
<protein>
    <submittedName>
        <fullName evidence="3">Cyclase</fullName>
    </submittedName>
</protein>
<dbReference type="InterPro" id="IPR001054">
    <property type="entry name" value="A/G_cyclase"/>
</dbReference>
<evidence type="ECO:0000313" key="4">
    <source>
        <dbReference type="Proteomes" id="UP000032221"/>
    </source>
</evidence>
<dbReference type="CDD" id="cd07302">
    <property type="entry name" value="CHD"/>
    <property type="match status" value="1"/>
</dbReference>
<evidence type="ECO:0000313" key="3">
    <source>
        <dbReference type="EMBL" id="KIU13922.1"/>
    </source>
</evidence>
<dbReference type="PATRIC" id="fig|280871.6.peg.5630"/>
<dbReference type="SMART" id="SM00044">
    <property type="entry name" value="CYCc"/>
    <property type="match status" value="1"/>
</dbReference>
<dbReference type="PANTHER" id="PTHR43081:SF19">
    <property type="entry name" value="PH-SENSITIVE ADENYLATE CYCLASE RV1264"/>
    <property type="match status" value="1"/>
</dbReference>
<dbReference type="PANTHER" id="PTHR43081">
    <property type="entry name" value="ADENYLATE CYCLASE, TERMINAL-DIFFERENTIATION SPECIFIC-RELATED"/>
    <property type="match status" value="1"/>
</dbReference>
<dbReference type="GO" id="GO:0004016">
    <property type="term" value="F:adenylate cyclase activity"/>
    <property type="evidence" value="ECO:0007669"/>
    <property type="project" value="UniProtKB-ARBA"/>
</dbReference>
<dbReference type="GO" id="GO:0035556">
    <property type="term" value="P:intracellular signal transduction"/>
    <property type="evidence" value="ECO:0007669"/>
    <property type="project" value="InterPro"/>
</dbReference>
<evidence type="ECO:0000256" key="1">
    <source>
        <dbReference type="ARBA" id="ARBA00005381"/>
    </source>
</evidence>
<dbReference type="InterPro" id="IPR032026">
    <property type="entry name" value="Ad_Cy_reg"/>
</dbReference>
<feature type="domain" description="Guanylate cyclase" evidence="2">
    <location>
        <begin position="200"/>
        <end position="308"/>
    </location>
</feature>
<dbReference type="PROSITE" id="PS50125">
    <property type="entry name" value="GUANYLATE_CYCLASE_2"/>
    <property type="match status" value="1"/>
</dbReference>
<dbReference type="RefSeq" id="WP_043988110.1">
    <property type="nucleotide sequence ID" value="NZ_JXST01000059.1"/>
</dbReference>
<accession>A0A0D1L6E3</accession>
<comment type="similarity">
    <text evidence="1">Belongs to the adenylyl cyclase class-3 family.</text>
</comment>
<dbReference type="InterPro" id="IPR029787">
    <property type="entry name" value="Nucleotide_cyclase"/>
</dbReference>
<sequence>MSEQAAEPADREELTDWLLSEGFSAQEIDESFAPTLLPARRALGDDGIRLSARDIATRWGIDIDLLQRILHAAGRPRSDDPTAALYLTVDSQLVGYAQQCLGMGLPIEQVVAVVQVMTDGLAKTVEVMQFAALSAILQADATELENAKAVAALTGYVAPLLGPMAQDMLRTQMLHALLQQEVAATERVTGPALPGAGLVSIAFADLVGFTSLGEELPPEGLERLSQRLADLARTLAQPPVRFIKTIGDEVMLVSPEPVPLLNMILDLVDAAEADDALPRLKAGMATGMAVSRAGDWFGGAVNKASRVTGVARPGAVLLADSARDAVGDAPGFDWSFAGSRRLKGIRDEVKLFRARRDED</sequence>
<proteinExistence type="inferred from homology"/>
<dbReference type="Pfam" id="PF00211">
    <property type="entry name" value="Guanylate_cyc"/>
    <property type="match status" value="1"/>
</dbReference>
<dbReference type="STRING" id="280871.TL10_27165"/>
<gene>
    <name evidence="3" type="ORF">TL10_27165</name>
</gene>
<dbReference type="SUPFAM" id="SSF55073">
    <property type="entry name" value="Nucleotide cyclase"/>
    <property type="match status" value="1"/>
</dbReference>
<evidence type="ECO:0000259" key="2">
    <source>
        <dbReference type="PROSITE" id="PS50125"/>
    </source>
</evidence>
<dbReference type="GO" id="GO:0006171">
    <property type="term" value="P:cAMP biosynthetic process"/>
    <property type="evidence" value="ECO:0007669"/>
    <property type="project" value="TreeGrafter"/>
</dbReference>
<organism evidence="3 4">
    <name type="scientific">Mycolicibacterium llatzerense</name>
    <dbReference type="NCBI Taxonomy" id="280871"/>
    <lineage>
        <taxon>Bacteria</taxon>
        <taxon>Bacillati</taxon>
        <taxon>Actinomycetota</taxon>
        <taxon>Actinomycetes</taxon>
        <taxon>Mycobacteriales</taxon>
        <taxon>Mycobacteriaceae</taxon>
        <taxon>Mycolicibacterium</taxon>
    </lineage>
</organism>
<dbReference type="Pfam" id="PF16701">
    <property type="entry name" value="Ad_Cy_reg"/>
    <property type="match status" value="1"/>
</dbReference>
<dbReference type="InterPro" id="IPR050697">
    <property type="entry name" value="Adenylyl/Guanylyl_Cyclase_3/4"/>
</dbReference>
<dbReference type="OrthoDB" id="310836at2"/>
<reference evidence="3 4" key="1">
    <citation type="submission" date="2015-01" db="EMBL/GenBank/DDBJ databases">
        <title>Genome sequence of Mycobacterium llatzerense and Mycobacterium immunogenum recovered from brain abscess.</title>
        <authorList>
            <person name="Greninger A.L."/>
            <person name="Langelier C."/>
            <person name="Cunningham G."/>
            <person name="Chiu C.Y."/>
            <person name="Miller S."/>
        </authorList>
    </citation>
    <scope>NUCLEOTIDE SEQUENCE [LARGE SCALE GENOMIC DNA]</scope>
    <source>
        <strain evidence="3 4">CLUC14</strain>
    </source>
</reference>
<dbReference type="Gene3D" id="3.30.70.1230">
    <property type="entry name" value="Nucleotide cyclase"/>
    <property type="match status" value="1"/>
</dbReference>
<dbReference type="Proteomes" id="UP000032221">
    <property type="component" value="Unassembled WGS sequence"/>
</dbReference>
<dbReference type="EMBL" id="JXST01000059">
    <property type="protein sequence ID" value="KIU13922.1"/>
    <property type="molecule type" value="Genomic_DNA"/>
</dbReference>